<dbReference type="InterPro" id="IPR037185">
    <property type="entry name" value="EmrE-like"/>
</dbReference>
<proteinExistence type="predicted"/>
<gene>
    <name evidence="8" type="ORF">IOD40_16820</name>
</gene>
<dbReference type="InterPro" id="IPR000620">
    <property type="entry name" value="EamA_dom"/>
</dbReference>
<feature type="transmembrane region" description="Helical" evidence="6">
    <location>
        <begin position="38"/>
        <end position="55"/>
    </location>
</feature>
<feature type="domain" description="EamA" evidence="7">
    <location>
        <begin position="6"/>
        <end position="137"/>
    </location>
</feature>
<keyword evidence="3 6" id="KW-0812">Transmembrane</keyword>
<dbReference type="SUPFAM" id="SSF103481">
    <property type="entry name" value="Multidrug resistance efflux transporter EmrE"/>
    <property type="match status" value="2"/>
</dbReference>
<protein>
    <submittedName>
        <fullName evidence="8">DMT family transporter</fullName>
    </submittedName>
</protein>
<organism evidence="8 9">
    <name type="scientific">Aquamicrobium zhengzhouense</name>
    <dbReference type="NCBI Taxonomy" id="2781738"/>
    <lineage>
        <taxon>Bacteria</taxon>
        <taxon>Pseudomonadati</taxon>
        <taxon>Pseudomonadota</taxon>
        <taxon>Alphaproteobacteria</taxon>
        <taxon>Hyphomicrobiales</taxon>
        <taxon>Phyllobacteriaceae</taxon>
        <taxon>Aquamicrobium</taxon>
    </lineage>
</organism>
<name>A0ABS0SG93_9HYPH</name>
<dbReference type="Pfam" id="PF00892">
    <property type="entry name" value="EamA"/>
    <property type="match status" value="2"/>
</dbReference>
<keyword evidence="9" id="KW-1185">Reference proteome</keyword>
<keyword evidence="4 6" id="KW-1133">Transmembrane helix</keyword>
<feature type="transmembrane region" description="Helical" evidence="6">
    <location>
        <begin position="121"/>
        <end position="141"/>
    </location>
</feature>
<dbReference type="PANTHER" id="PTHR32322">
    <property type="entry name" value="INNER MEMBRANE TRANSPORTER"/>
    <property type="match status" value="1"/>
</dbReference>
<feature type="transmembrane region" description="Helical" evidence="6">
    <location>
        <begin position="153"/>
        <end position="171"/>
    </location>
</feature>
<sequence length="299" mass="32639">MFRHAYTLLLLASFFWAGNAIGGKLALGHVSPMVLNSARWAIAIIIIAAIGRSEFRKDWPVLKSRLLYIFLLGTVGFTLFNVVLYNAVRYTTVINVSIEQAAMPMFIFALNFLLFRTGVGVGQIIGFLLSVVGVALTASHGDLSTLAQLQMNFGDALMMIAVIAYSGYTVALRNKPDVHWKSLMLAMCISAFVSSIPFTMWEIAAGNAIMPTLRGYAIIAYTSLFPSIVSQIFYIRGVELIGGNRAGLFVNMIPIFGTLMSVVLLGEAFQLYHAASLLLVFGGIWLAEHSGRRRALQAG</sequence>
<evidence type="ECO:0000256" key="1">
    <source>
        <dbReference type="ARBA" id="ARBA00004651"/>
    </source>
</evidence>
<evidence type="ECO:0000256" key="2">
    <source>
        <dbReference type="ARBA" id="ARBA00022475"/>
    </source>
</evidence>
<feature type="transmembrane region" description="Helical" evidence="6">
    <location>
        <begin position="271"/>
        <end position="287"/>
    </location>
</feature>
<comment type="caution">
    <text evidence="8">The sequence shown here is derived from an EMBL/GenBank/DDBJ whole genome shotgun (WGS) entry which is preliminary data.</text>
</comment>
<feature type="domain" description="EamA" evidence="7">
    <location>
        <begin position="153"/>
        <end position="286"/>
    </location>
</feature>
<keyword evidence="5 6" id="KW-0472">Membrane</keyword>
<feature type="transmembrane region" description="Helical" evidence="6">
    <location>
        <begin position="213"/>
        <end position="234"/>
    </location>
</feature>
<evidence type="ECO:0000256" key="5">
    <source>
        <dbReference type="ARBA" id="ARBA00023136"/>
    </source>
</evidence>
<accession>A0ABS0SG93</accession>
<feature type="transmembrane region" description="Helical" evidence="6">
    <location>
        <begin position="246"/>
        <end position="265"/>
    </location>
</feature>
<feature type="transmembrane region" description="Helical" evidence="6">
    <location>
        <begin position="67"/>
        <end position="88"/>
    </location>
</feature>
<evidence type="ECO:0000256" key="3">
    <source>
        <dbReference type="ARBA" id="ARBA00022692"/>
    </source>
</evidence>
<dbReference type="PANTHER" id="PTHR32322:SF18">
    <property type="entry name" value="S-ADENOSYLMETHIONINE_S-ADENOSYLHOMOCYSTEINE TRANSPORTER"/>
    <property type="match status" value="1"/>
</dbReference>
<evidence type="ECO:0000256" key="6">
    <source>
        <dbReference type="SAM" id="Phobius"/>
    </source>
</evidence>
<dbReference type="Proteomes" id="UP000601789">
    <property type="component" value="Unassembled WGS sequence"/>
</dbReference>
<feature type="transmembrane region" description="Helical" evidence="6">
    <location>
        <begin position="183"/>
        <end position="201"/>
    </location>
</feature>
<evidence type="ECO:0000256" key="4">
    <source>
        <dbReference type="ARBA" id="ARBA00022989"/>
    </source>
</evidence>
<keyword evidence="2" id="KW-1003">Cell membrane</keyword>
<dbReference type="InterPro" id="IPR050638">
    <property type="entry name" value="AA-Vitamin_Transporters"/>
</dbReference>
<reference evidence="8 9" key="1">
    <citation type="submission" date="2020-10" db="EMBL/GenBank/DDBJ databases">
        <title>Aquamicrobium zhengzhouensis sp. nov., a exopolysaccharide producing bacterium isolated from farmland soil.</title>
        <authorList>
            <person name="Wang X."/>
        </authorList>
    </citation>
    <scope>NUCLEOTIDE SEQUENCE [LARGE SCALE GENOMIC DNA]</scope>
    <source>
        <strain evidence="9">cd-1</strain>
    </source>
</reference>
<dbReference type="RefSeq" id="WP_198477865.1">
    <property type="nucleotide sequence ID" value="NZ_JADGMQ010000015.1"/>
</dbReference>
<evidence type="ECO:0000313" key="8">
    <source>
        <dbReference type="EMBL" id="MBI1622325.1"/>
    </source>
</evidence>
<comment type="subcellular location">
    <subcellularLocation>
        <location evidence="1">Cell membrane</location>
        <topology evidence="1">Multi-pass membrane protein</topology>
    </subcellularLocation>
</comment>
<evidence type="ECO:0000259" key="7">
    <source>
        <dbReference type="Pfam" id="PF00892"/>
    </source>
</evidence>
<dbReference type="EMBL" id="JADGMQ010000015">
    <property type="protein sequence ID" value="MBI1622325.1"/>
    <property type="molecule type" value="Genomic_DNA"/>
</dbReference>
<evidence type="ECO:0000313" key="9">
    <source>
        <dbReference type="Proteomes" id="UP000601789"/>
    </source>
</evidence>